<protein>
    <submittedName>
        <fullName evidence="14">Cation/acetate symporter ActP</fullName>
    </submittedName>
</protein>
<evidence type="ECO:0000256" key="5">
    <source>
        <dbReference type="ARBA" id="ARBA00022692"/>
    </source>
</evidence>
<evidence type="ECO:0000256" key="10">
    <source>
        <dbReference type="ARBA" id="ARBA00023136"/>
    </source>
</evidence>
<dbReference type="PANTHER" id="PTHR48086">
    <property type="entry name" value="SODIUM/PROLINE SYMPORTER-RELATED"/>
    <property type="match status" value="1"/>
</dbReference>
<keyword evidence="3" id="KW-0813">Transport</keyword>
<evidence type="ECO:0000256" key="8">
    <source>
        <dbReference type="ARBA" id="ARBA00023053"/>
    </source>
</evidence>
<reference evidence="14 15" key="1">
    <citation type="submission" date="2020-04" db="EMBL/GenBank/DDBJ databases">
        <authorList>
            <person name="De Canck E."/>
        </authorList>
    </citation>
    <scope>NUCLEOTIDE SEQUENCE [LARGE SCALE GENOMIC DNA]</scope>
    <source>
        <strain evidence="14 15">LMG 28614</strain>
    </source>
</reference>
<keyword evidence="8" id="KW-0915">Sodium</keyword>
<proteinExistence type="inferred from homology"/>
<feature type="transmembrane region" description="Helical" evidence="13">
    <location>
        <begin position="275"/>
        <end position="300"/>
    </location>
</feature>
<organism evidence="14 15">
    <name type="scientific">Paraburkholderia ultramafica</name>
    <dbReference type="NCBI Taxonomy" id="1544867"/>
    <lineage>
        <taxon>Bacteria</taxon>
        <taxon>Pseudomonadati</taxon>
        <taxon>Pseudomonadota</taxon>
        <taxon>Betaproteobacteria</taxon>
        <taxon>Burkholderiales</taxon>
        <taxon>Burkholderiaceae</taxon>
        <taxon>Paraburkholderia</taxon>
    </lineage>
</organism>
<evidence type="ECO:0000256" key="3">
    <source>
        <dbReference type="ARBA" id="ARBA00022448"/>
    </source>
</evidence>
<dbReference type="GO" id="GO:0006814">
    <property type="term" value="P:sodium ion transport"/>
    <property type="evidence" value="ECO:0007669"/>
    <property type="project" value="UniProtKB-KW"/>
</dbReference>
<evidence type="ECO:0000256" key="13">
    <source>
        <dbReference type="SAM" id="Phobius"/>
    </source>
</evidence>
<comment type="similarity">
    <text evidence="2 12">Belongs to the sodium:solute symporter (SSF) (TC 2.A.21) family.</text>
</comment>
<keyword evidence="10 13" id="KW-0472">Membrane</keyword>
<keyword evidence="7 13" id="KW-1133">Transmembrane helix</keyword>
<gene>
    <name evidence="14" type="primary">actP_3</name>
    <name evidence="14" type="ORF">LMG28614_06498</name>
</gene>
<comment type="subcellular location">
    <subcellularLocation>
        <location evidence="1">Cell membrane</location>
        <topology evidence="1">Multi-pass membrane protein</topology>
    </subcellularLocation>
</comment>
<dbReference type="InterPro" id="IPR038377">
    <property type="entry name" value="Na/Glc_symporter_sf"/>
</dbReference>
<dbReference type="GO" id="GO:0015293">
    <property type="term" value="F:symporter activity"/>
    <property type="evidence" value="ECO:0007669"/>
    <property type="project" value="UniProtKB-KW"/>
</dbReference>
<keyword evidence="5 13" id="KW-0812">Transmembrane</keyword>
<dbReference type="InterPro" id="IPR018212">
    <property type="entry name" value="Na/solute_symporter_CS"/>
</dbReference>
<dbReference type="EMBL" id="CADIKK010000048">
    <property type="protein sequence ID" value="CAB3806956.1"/>
    <property type="molecule type" value="Genomic_DNA"/>
</dbReference>
<dbReference type="GO" id="GO:0006847">
    <property type="term" value="P:plasma membrane acetate transport"/>
    <property type="evidence" value="ECO:0007669"/>
    <property type="project" value="TreeGrafter"/>
</dbReference>
<dbReference type="AlphaFoldDB" id="A0A6S7BPT7"/>
<dbReference type="Gene3D" id="1.20.1730.10">
    <property type="entry name" value="Sodium/glucose cotransporter"/>
    <property type="match status" value="1"/>
</dbReference>
<keyword evidence="9" id="KW-0406">Ion transport</keyword>
<keyword evidence="4" id="KW-1003">Cell membrane</keyword>
<keyword evidence="15" id="KW-1185">Reference proteome</keyword>
<name>A0A6S7BPT7_9BURK</name>
<feature type="transmembrane region" description="Helical" evidence="13">
    <location>
        <begin position="241"/>
        <end position="263"/>
    </location>
</feature>
<dbReference type="InterPro" id="IPR050277">
    <property type="entry name" value="Sodium:Solute_Symporter"/>
</dbReference>
<dbReference type="InterPro" id="IPR001734">
    <property type="entry name" value="Na/solute_symporter"/>
</dbReference>
<feature type="transmembrane region" description="Helical" evidence="13">
    <location>
        <begin position="54"/>
        <end position="77"/>
    </location>
</feature>
<evidence type="ECO:0000256" key="7">
    <source>
        <dbReference type="ARBA" id="ARBA00022989"/>
    </source>
</evidence>
<dbReference type="CDD" id="cd11480">
    <property type="entry name" value="SLC5sbd_u4"/>
    <property type="match status" value="1"/>
</dbReference>
<dbReference type="Proteomes" id="UP000494365">
    <property type="component" value="Unassembled WGS sequence"/>
</dbReference>
<dbReference type="GO" id="GO:0015123">
    <property type="term" value="F:acetate transmembrane transporter activity"/>
    <property type="evidence" value="ECO:0007669"/>
    <property type="project" value="TreeGrafter"/>
</dbReference>
<dbReference type="PROSITE" id="PS00456">
    <property type="entry name" value="NA_SOLUT_SYMP_1"/>
    <property type="match status" value="1"/>
</dbReference>
<feature type="transmembrane region" description="Helical" evidence="13">
    <location>
        <begin position="328"/>
        <end position="355"/>
    </location>
</feature>
<dbReference type="PANTHER" id="PTHR48086:SF6">
    <property type="entry name" value="CATION_ACETATE SYMPORTER ACTP"/>
    <property type="match status" value="1"/>
</dbReference>
<feature type="transmembrane region" description="Helical" evidence="13">
    <location>
        <begin position="163"/>
        <end position="181"/>
    </location>
</feature>
<feature type="transmembrane region" description="Helical" evidence="13">
    <location>
        <begin position="12"/>
        <end position="33"/>
    </location>
</feature>
<dbReference type="PROSITE" id="PS50283">
    <property type="entry name" value="NA_SOLUT_SYMP_3"/>
    <property type="match status" value="1"/>
</dbReference>
<dbReference type="Pfam" id="PF00474">
    <property type="entry name" value="SSF"/>
    <property type="match status" value="1"/>
</dbReference>
<feature type="transmembrane region" description="Helical" evidence="13">
    <location>
        <begin position="188"/>
        <end position="206"/>
    </location>
</feature>
<evidence type="ECO:0000256" key="2">
    <source>
        <dbReference type="ARBA" id="ARBA00006434"/>
    </source>
</evidence>
<dbReference type="GO" id="GO:0005886">
    <property type="term" value="C:plasma membrane"/>
    <property type="evidence" value="ECO:0007669"/>
    <property type="project" value="UniProtKB-SubCell"/>
</dbReference>
<feature type="transmembrane region" description="Helical" evidence="13">
    <location>
        <begin position="83"/>
        <end position="104"/>
    </location>
</feature>
<evidence type="ECO:0000256" key="4">
    <source>
        <dbReference type="ARBA" id="ARBA00022475"/>
    </source>
</evidence>
<keyword evidence="6" id="KW-0769">Symport</keyword>
<feature type="transmembrane region" description="Helical" evidence="13">
    <location>
        <begin position="402"/>
        <end position="426"/>
    </location>
</feature>
<evidence type="ECO:0000313" key="14">
    <source>
        <dbReference type="EMBL" id="CAB3806956.1"/>
    </source>
</evidence>
<feature type="transmembrane region" description="Helical" evidence="13">
    <location>
        <begin position="125"/>
        <end position="143"/>
    </location>
</feature>
<sequence length="514" mass="54518">MNPALTASRANFASMTFFVLFLCSSLAITWWAARRTKTSDDFFAAGSSISPLQNGVALAGDFVAAAGFLGISGLVSLVGFDGLIYAIGGVIGWPVMLFLFGEPLRNLGKYSFGDVLAYRLNAPRIRIVTGITTLGITICYLVMQMVGAGDLVHLLFGIDYGVAIWVIGGFMLVYVIFGGMLATTWVQIIKAVLMSMAAVTMTYLALRQFDLSPIKLFAVAASTNGAAVLSPGKLISNPLDAISVSLALALGVASLPHVLMRFFTVPDGRAARRSLVYATTIISIFLMLTFILGFAAMQLVGKAAISGMDRGGNMAIPLLAEKLGGQSFLGFICAVSFATILAVVSGLLITGATTVSHDLFDAVLKRGSASQEQIMFVARSATVTLALIAIVLGLVLRGQNVAFLVGLATSVAAAANFPAIFLAIYWRRYTATGAIWGMLVGLFASLVFIYFSPTIQVDVFKHASAAIPLRNPAIVCVPLSFVVSIAASLLSQKRNDPRRYEQIEQRILLGATES</sequence>
<evidence type="ECO:0000313" key="15">
    <source>
        <dbReference type="Proteomes" id="UP000494365"/>
    </source>
</evidence>
<dbReference type="RefSeq" id="WP_175153407.1">
    <property type="nucleotide sequence ID" value="NZ_CADIKK010000048.1"/>
</dbReference>
<accession>A0A6S7BPT7</accession>
<evidence type="ECO:0000256" key="6">
    <source>
        <dbReference type="ARBA" id="ARBA00022847"/>
    </source>
</evidence>
<evidence type="ECO:0000256" key="11">
    <source>
        <dbReference type="ARBA" id="ARBA00023201"/>
    </source>
</evidence>
<keyword evidence="11" id="KW-0739">Sodium transport</keyword>
<evidence type="ECO:0000256" key="12">
    <source>
        <dbReference type="RuleBase" id="RU362091"/>
    </source>
</evidence>
<feature type="transmembrane region" description="Helical" evidence="13">
    <location>
        <begin position="472"/>
        <end position="490"/>
    </location>
</feature>
<evidence type="ECO:0000256" key="9">
    <source>
        <dbReference type="ARBA" id="ARBA00023065"/>
    </source>
</evidence>
<feature type="transmembrane region" description="Helical" evidence="13">
    <location>
        <begin position="433"/>
        <end position="452"/>
    </location>
</feature>
<feature type="transmembrane region" description="Helical" evidence="13">
    <location>
        <begin position="376"/>
        <end position="396"/>
    </location>
</feature>
<evidence type="ECO:0000256" key="1">
    <source>
        <dbReference type="ARBA" id="ARBA00004651"/>
    </source>
</evidence>